<dbReference type="OrthoDB" id="3217869at2"/>
<evidence type="ECO:0000256" key="2">
    <source>
        <dbReference type="SAM" id="Phobius"/>
    </source>
</evidence>
<organism evidence="3 4">
    <name type="scientific">Geodermatophilus nigrescens</name>
    <dbReference type="NCBI Taxonomy" id="1070870"/>
    <lineage>
        <taxon>Bacteria</taxon>
        <taxon>Bacillati</taxon>
        <taxon>Actinomycetota</taxon>
        <taxon>Actinomycetes</taxon>
        <taxon>Geodermatophilales</taxon>
        <taxon>Geodermatophilaceae</taxon>
        <taxon>Geodermatophilus</taxon>
    </lineage>
</organism>
<feature type="compositionally biased region" description="Pro residues" evidence="1">
    <location>
        <begin position="1"/>
        <end position="11"/>
    </location>
</feature>
<evidence type="ECO:0000313" key="3">
    <source>
        <dbReference type="EMBL" id="SHF70909.1"/>
    </source>
</evidence>
<feature type="transmembrane region" description="Helical" evidence="2">
    <location>
        <begin position="317"/>
        <end position="339"/>
    </location>
</feature>
<proteinExistence type="predicted"/>
<name>A0A1M5DVE0_9ACTN</name>
<evidence type="ECO:0008006" key="5">
    <source>
        <dbReference type="Google" id="ProtNLM"/>
    </source>
</evidence>
<dbReference type="RefSeq" id="WP_083628208.1">
    <property type="nucleotide sequence ID" value="NZ_FQVX01000001.1"/>
</dbReference>
<keyword evidence="2" id="KW-1133">Transmembrane helix</keyword>
<feature type="region of interest" description="Disordered" evidence="1">
    <location>
        <begin position="1"/>
        <end position="23"/>
    </location>
</feature>
<dbReference type="Proteomes" id="UP000184471">
    <property type="component" value="Unassembled WGS sequence"/>
</dbReference>
<evidence type="ECO:0000313" key="4">
    <source>
        <dbReference type="Proteomes" id="UP000184471"/>
    </source>
</evidence>
<feature type="transmembrane region" description="Helical" evidence="2">
    <location>
        <begin position="250"/>
        <end position="269"/>
    </location>
</feature>
<gene>
    <name evidence="3" type="ORF">SAMN05444351_0546</name>
</gene>
<feature type="transmembrane region" description="Helical" evidence="2">
    <location>
        <begin position="33"/>
        <end position="55"/>
    </location>
</feature>
<dbReference type="EMBL" id="FQVX01000001">
    <property type="protein sequence ID" value="SHF70909.1"/>
    <property type="molecule type" value="Genomic_DNA"/>
</dbReference>
<feature type="transmembrane region" description="Helical" evidence="2">
    <location>
        <begin position="224"/>
        <end position="243"/>
    </location>
</feature>
<dbReference type="AlphaFoldDB" id="A0A1M5DVE0"/>
<feature type="transmembrane region" description="Helical" evidence="2">
    <location>
        <begin position="200"/>
        <end position="218"/>
    </location>
</feature>
<feature type="transmembrane region" description="Helical" evidence="2">
    <location>
        <begin position="168"/>
        <end position="188"/>
    </location>
</feature>
<reference evidence="3 4" key="1">
    <citation type="submission" date="2016-11" db="EMBL/GenBank/DDBJ databases">
        <authorList>
            <person name="Jaros S."/>
            <person name="Januszkiewicz K."/>
            <person name="Wedrychowicz H."/>
        </authorList>
    </citation>
    <scope>NUCLEOTIDE SEQUENCE [LARGE SCALE GENOMIC DNA]</scope>
    <source>
        <strain evidence="3 4">DSM 45408</strain>
    </source>
</reference>
<keyword evidence="2" id="KW-0812">Transmembrane</keyword>
<accession>A0A1M5DVE0</accession>
<keyword evidence="4" id="KW-1185">Reference proteome</keyword>
<evidence type="ECO:0000256" key="1">
    <source>
        <dbReference type="SAM" id="MobiDB-lite"/>
    </source>
</evidence>
<dbReference type="STRING" id="1070870.SAMN05444351_0546"/>
<protein>
    <recommendedName>
        <fullName evidence="5">ABC-2 family transporter protein</fullName>
    </recommendedName>
</protein>
<keyword evidence="2" id="KW-0472">Membrane</keyword>
<sequence length="346" mass="34797">MPGGVAPPPGPPDEDAEAERSGGSRGKAAVRAVLVPALIAVVVGTAFVAVFLAAFSDPRPHDLAVGVAGPPEQVQQVRDGLERDRPGALRVVPLAGGPEAAEAVRRNDVYGALVLGGRAPQLLVAGAHGQGVTQTLTQAFGPVAQQAGAQLEVQDLVPLAAGDTRGLAIFYASFGVVLGGFLFGIQTYQAAPQLGLAKRIASALLFASVSGVAVALLADVAFGSVPAGFLAVGGLVALLALSIASTAALVLRLIGSAGTFVTSVGLLILGNATSTGNLPAEYLPGWLQPLAGILPPGVAVRALRGVTYFEGDGVARAYAVLGLWCVVPALLIVLVDAVARRRARTA</sequence>